<evidence type="ECO:0000313" key="5">
    <source>
        <dbReference type="EMBL" id="CAH1104312.1"/>
    </source>
</evidence>
<dbReference type="GO" id="GO:0004222">
    <property type="term" value="F:metalloendopeptidase activity"/>
    <property type="evidence" value="ECO:0007669"/>
    <property type="project" value="TreeGrafter"/>
</dbReference>
<dbReference type="PANTHER" id="PTHR45702:SF3">
    <property type="entry name" value="KUZBANIAN-LIKE, ISOFORM A"/>
    <property type="match status" value="1"/>
</dbReference>
<proteinExistence type="predicted"/>
<reference evidence="5" key="1">
    <citation type="submission" date="2022-01" db="EMBL/GenBank/DDBJ databases">
        <authorList>
            <person name="King R."/>
        </authorList>
    </citation>
    <scope>NUCLEOTIDE SEQUENCE</scope>
</reference>
<dbReference type="PANTHER" id="PTHR45702">
    <property type="entry name" value="ADAM10/ADAM17 METALLOPEPTIDASE FAMILY MEMBER"/>
    <property type="match status" value="1"/>
</dbReference>
<dbReference type="Gene3D" id="4.10.70.10">
    <property type="entry name" value="Disintegrin domain"/>
    <property type="match status" value="1"/>
</dbReference>
<evidence type="ECO:0000259" key="4">
    <source>
        <dbReference type="PROSITE" id="PS50214"/>
    </source>
</evidence>
<feature type="compositionally biased region" description="Basic and acidic residues" evidence="2">
    <location>
        <begin position="376"/>
        <end position="387"/>
    </location>
</feature>
<dbReference type="Pfam" id="PF00200">
    <property type="entry name" value="Disintegrin"/>
    <property type="match status" value="1"/>
</dbReference>
<keyword evidence="3" id="KW-0472">Membrane</keyword>
<dbReference type="EMBL" id="OV651828">
    <property type="protein sequence ID" value="CAH1104312.1"/>
    <property type="molecule type" value="Genomic_DNA"/>
</dbReference>
<feature type="transmembrane region" description="Helical" evidence="3">
    <location>
        <begin position="264"/>
        <end position="286"/>
    </location>
</feature>
<feature type="domain" description="Disintegrin" evidence="4">
    <location>
        <begin position="44"/>
        <end position="140"/>
    </location>
</feature>
<dbReference type="InterPro" id="IPR049038">
    <property type="entry name" value="ADAM10_Cys-rich"/>
</dbReference>
<dbReference type="SUPFAM" id="SSF57552">
    <property type="entry name" value="Blood coagulation inhibitor (disintegrin)"/>
    <property type="match status" value="1"/>
</dbReference>
<protein>
    <recommendedName>
        <fullName evidence="4">Disintegrin domain-containing protein</fullName>
    </recommendedName>
</protein>
<dbReference type="InterPro" id="IPR024079">
    <property type="entry name" value="MetalloPept_cat_dom_sf"/>
</dbReference>
<feature type="region of interest" description="Disordered" evidence="2">
    <location>
        <begin position="332"/>
        <end position="411"/>
    </location>
</feature>
<comment type="caution">
    <text evidence="1">Lacks conserved residue(s) required for the propagation of feature annotation.</text>
</comment>
<dbReference type="GO" id="GO:0005886">
    <property type="term" value="C:plasma membrane"/>
    <property type="evidence" value="ECO:0007669"/>
    <property type="project" value="TreeGrafter"/>
</dbReference>
<dbReference type="InterPro" id="IPR051489">
    <property type="entry name" value="ADAM_Metalloproteinase"/>
</dbReference>
<dbReference type="AlphaFoldDB" id="A0A9P0CTA8"/>
<dbReference type="InterPro" id="IPR001762">
    <property type="entry name" value="Disintegrin_dom"/>
</dbReference>
<evidence type="ECO:0000256" key="1">
    <source>
        <dbReference type="PROSITE-ProRule" id="PRU00068"/>
    </source>
</evidence>
<keyword evidence="3" id="KW-1133">Transmembrane helix</keyword>
<accession>A0A9P0CTA8</accession>
<dbReference type="Pfam" id="PF21299">
    <property type="entry name" value="ADAM10_Cys-rich"/>
    <property type="match status" value="1"/>
</dbReference>
<evidence type="ECO:0000313" key="6">
    <source>
        <dbReference type="Proteomes" id="UP001153636"/>
    </source>
</evidence>
<feature type="compositionally biased region" description="Basic residues" evidence="2">
    <location>
        <begin position="332"/>
        <end position="344"/>
    </location>
</feature>
<gene>
    <name evidence="5" type="ORF">PSYICH_LOCUS5212</name>
</gene>
<dbReference type="InterPro" id="IPR036436">
    <property type="entry name" value="Disintegrin_dom_sf"/>
</dbReference>
<dbReference type="Proteomes" id="UP001153636">
    <property type="component" value="Chromosome 16"/>
</dbReference>
<name>A0A9P0CTA8_9CUCU</name>
<keyword evidence="6" id="KW-1185">Reference proteome</keyword>
<organism evidence="5 6">
    <name type="scientific">Psylliodes chrysocephalus</name>
    <dbReference type="NCBI Taxonomy" id="3402493"/>
    <lineage>
        <taxon>Eukaryota</taxon>
        <taxon>Metazoa</taxon>
        <taxon>Ecdysozoa</taxon>
        <taxon>Arthropoda</taxon>
        <taxon>Hexapoda</taxon>
        <taxon>Insecta</taxon>
        <taxon>Pterygota</taxon>
        <taxon>Neoptera</taxon>
        <taxon>Endopterygota</taxon>
        <taxon>Coleoptera</taxon>
        <taxon>Polyphaga</taxon>
        <taxon>Cucujiformia</taxon>
        <taxon>Chrysomeloidea</taxon>
        <taxon>Chrysomelidae</taxon>
        <taxon>Galerucinae</taxon>
        <taxon>Alticini</taxon>
        <taxon>Psylliodes</taxon>
    </lineage>
</organism>
<sequence>MFARATSGDKKNNNRFSPCSLKSINPVLNFKARSPKGCFTEPKEAICGNGVVEEGEECDCGWEEDCRDQCCFPMRRYASIDEPPCRLTPRSACSPSQGPCCTSNCQVKFGDKCRDDNGCRDESFCNGRDPQCPPSINKPNKTICNKEFVCFMGECTGSICLAYGLESCQCIPSKSDPKTKACELCCKLPGDNQPCLSSFEWNDMPYDIPDMYSKPGTPCNNYIGYCDVFQMCREVDPSGPLATLRKLLLSEESIASFKKWIIDYWYAVAAMIIAVVTLLVLSTKYLGKKPNLKLKSVTIIHKSPAEAVRLPTDGEGVTIHPGVRSKLPLKRKVRDGKTKRKRKSKVESINNNLNSPNKSKVSPKKKKRVSAAVGAEEAKNKPVDTKVFEVPSNKVKKPSQAKPAKKKKKKNEIIDYSSIQADLDGKKGSDVIITPLTPESDPVGKVQNWLLKSQYALPKSKSTPVGLTDKTRRSPHKRPTIRPRTDKSKSHSVGNIPNEKEKVRLQVVYKPPFKFSVKLRKPEKTSVIIERVPDAVRKPEKAPRTGVLVRTVKELEKPPVPPAREPSAAPIATPSADVVDAAELNVNSNIDSNIHTVQSDLEVLLSESEFLFSDD</sequence>
<dbReference type="GO" id="GO:0007219">
    <property type="term" value="P:Notch signaling pathway"/>
    <property type="evidence" value="ECO:0007669"/>
    <property type="project" value="TreeGrafter"/>
</dbReference>
<dbReference type="PROSITE" id="PS50214">
    <property type="entry name" value="DISINTEGRIN_2"/>
    <property type="match status" value="1"/>
</dbReference>
<dbReference type="SMART" id="SM00050">
    <property type="entry name" value="DISIN"/>
    <property type="match status" value="1"/>
</dbReference>
<keyword evidence="3" id="KW-0812">Transmembrane</keyword>
<dbReference type="Gene3D" id="3.40.390.10">
    <property type="entry name" value="Collagenase (Catalytic Domain)"/>
    <property type="match status" value="1"/>
</dbReference>
<feature type="compositionally biased region" description="Basic residues" evidence="2">
    <location>
        <begin position="394"/>
        <end position="410"/>
    </location>
</feature>
<dbReference type="GO" id="GO:0006509">
    <property type="term" value="P:membrane protein ectodomain proteolysis"/>
    <property type="evidence" value="ECO:0007669"/>
    <property type="project" value="TreeGrafter"/>
</dbReference>
<dbReference type="OrthoDB" id="2149267at2759"/>
<feature type="region of interest" description="Disordered" evidence="2">
    <location>
        <begin position="460"/>
        <end position="499"/>
    </location>
</feature>
<evidence type="ECO:0000256" key="2">
    <source>
        <dbReference type="SAM" id="MobiDB-lite"/>
    </source>
</evidence>
<feature type="compositionally biased region" description="Low complexity" evidence="2">
    <location>
        <begin position="348"/>
        <end position="360"/>
    </location>
</feature>
<evidence type="ECO:0000256" key="3">
    <source>
        <dbReference type="SAM" id="Phobius"/>
    </source>
</evidence>